<dbReference type="Proteomes" id="UP001209083">
    <property type="component" value="Chromosome"/>
</dbReference>
<keyword evidence="6" id="KW-1185">Reference proteome</keyword>
<accession>A0ABY8QWD9</accession>
<protein>
    <submittedName>
        <fullName evidence="5">Molybdopterin-binding protein</fullName>
    </submittedName>
</protein>
<gene>
    <name evidence="5" type="ORF">LWF01_02635</name>
</gene>
<dbReference type="PANTHER" id="PTHR43764">
    <property type="entry name" value="MOLYBDENUM COFACTOR BIOSYNTHESIS"/>
    <property type="match status" value="1"/>
</dbReference>
<dbReference type="SMART" id="SM00852">
    <property type="entry name" value="MoCF_biosynth"/>
    <property type="match status" value="1"/>
</dbReference>
<organism evidence="5 6">
    <name type="scientific">Saxibacter everestensis</name>
    <dbReference type="NCBI Taxonomy" id="2909229"/>
    <lineage>
        <taxon>Bacteria</taxon>
        <taxon>Bacillati</taxon>
        <taxon>Actinomycetota</taxon>
        <taxon>Actinomycetes</taxon>
        <taxon>Micrococcales</taxon>
        <taxon>Brevibacteriaceae</taxon>
        <taxon>Saxibacter</taxon>
    </lineage>
</organism>
<dbReference type="InterPro" id="IPR008284">
    <property type="entry name" value="MoCF_biosynth_CS"/>
</dbReference>
<feature type="compositionally biased region" description="Basic and acidic residues" evidence="3">
    <location>
        <begin position="160"/>
        <end position="172"/>
    </location>
</feature>
<reference evidence="5 6" key="1">
    <citation type="submission" date="2023-05" db="EMBL/GenBank/DDBJ databases">
        <title>Lithophilousrod everest ZFBP1038 complete genpme.</title>
        <authorList>
            <person name="Tian M."/>
        </authorList>
    </citation>
    <scope>NUCLEOTIDE SEQUENCE [LARGE SCALE GENOMIC DNA]</scope>
    <source>
        <strain evidence="5 6">ZFBP1038</strain>
    </source>
</reference>
<evidence type="ECO:0000256" key="3">
    <source>
        <dbReference type="SAM" id="MobiDB-lite"/>
    </source>
</evidence>
<feature type="domain" description="MoaB/Mog" evidence="4">
    <location>
        <begin position="10"/>
        <end position="153"/>
    </location>
</feature>
<evidence type="ECO:0000313" key="6">
    <source>
        <dbReference type="Proteomes" id="UP001209083"/>
    </source>
</evidence>
<dbReference type="Gene3D" id="3.40.980.10">
    <property type="entry name" value="MoaB/Mog-like domain"/>
    <property type="match status" value="1"/>
</dbReference>
<feature type="region of interest" description="Disordered" evidence="3">
    <location>
        <begin position="158"/>
        <end position="186"/>
    </location>
</feature>
<name>A0ABY8QWD9_9MICO</name>
<evidence type="ECO:0000259" key="4">
    <source>
        <dbReference type="SMART" id="SM00852"/>
    </source>
</evidence>
<evidence type="ECO:0000256" key="2">
    <source>
        <dbReference type="ARBA" id="ARBA00023150"/>
    </source>
</evidence>
<sequence length="186" mass="19273">MNSEESRRTALVIVASTRAANEVYDDVSGPELVKGLSSWGFAVTGPQVVADGDPVAHALKSAAGRYDVILTTGGTGITPTDTTPEVTEPLLDRQLPGIQELLRAEGVRKGIPTAVLSRGLAGVAKGSLVINLPGSRGAVRDALAVLADVIEHAVAQIAGSDHESRAPGRPEFRMPTVQPDAQHGEA</sequence>
<dbReference type="InterPro" id="IPR051920">
    <property type="entry name" value="MPT_Adenylyltrnsfr/MoaC-Rel"/>
</dbReference>
<dbReference type="PANTHER" id="PTHR43764:SF1">
    <property type="entry name" value="MOLYBDOPTERIN MOLYBDOTRANSFERASE"/>
    <property type="match status" value="1"/>
</dbReference>
<evidence type="ECO:0000313" key="5">
    <source>
        <dbReference type="EMBL" id="WGW12685.1"/>
    </source>
</evidence>
<dbReference type="EMBL" id="CP090958">
    <property type="protein sequence ID" value="WGW12685.1"/>
    <property type="molecule type" value="Genomic_DNA"/>
</dbReference>
<proteinExistence type="predicted"/>
<dbReference type="NCBIfam" id="TIGR00177">
    <property type="entry name" value="molyb_syn"/>
    <property type="match status" value="1"/>
</dbReference>
<dbReference type="PROSITE" id="PS01078">
    <property type="entry name" value="MOCF_BIOSYNTHESIS_1"/>
    <property type="match status" value="1"/>
</dbReference>
<comment type="pathway">
    <text evidence="1">Cofactor biosynthesis; molybdopterin biosynthesis.</text>
</comment>
<evidence type="ECO:0000256" key="1">
    <source>
        <dbReference type="ARBA" id="ARBA00005046"/>
    </source>
</evidence>
<dbReference type="SUPFAM" id="SSF53218">
    <property type="entry name" value="Molybdenum cofactor biosynthesis proteins"/>
    <property type="match status" value="1"/>
</dbReference>
<dbReference type="InterPro" id="IPR001453">
    <property type="entry name" value="MoaB/Mog_dom"/>
</dbReference>
<dbReference type="Pfam" id="PF00994">
    <property type="entry name" value="MoCF_biosynth"/>
    <property type="match status" value="1"/>
</dbReference>
<keyword evidence="2" id="KW-0501">Molybdenum cofactor biosynthesis</keyword>
<dbReference type="InterPro" id="IPR036425">
    <property type="entry name" value="MoaB/Mog-like_dom_sf"/>
</dbReference>
<dbReference type="RefSeq" id="WP_349639489.1">
    <property type="nucleotide sequence ID" value="NZ_CP090958.1"/>
</dbReference>